<dbReference type="InterPro" id="IPR013798">
    <property type="entry name" value="Indole-3-glycerol_P_synth_dom"/>
</dbReference>
<gene>
    <name evidence="10" type="ORF">LCGC14_1859790</name>
</gene>
<feature type="domain" description="Indole-3-glycerol phosphate synthase" evidence="9">
    <location>
        <begin position="5"/>
        <end position="250"/>
    </location>
</feature>
<dbReference type="CDD" id="cd00331">
    <property type="entry name" value="IGPS"/>
    <property type="match status" value="1"/>
</dbReference>
<dbReference type="EC" id="4.1.1.48" evidence="3"/>
<name>A0A0F9G886_9ZZZZ</name>
<dbReference type="GO" id="GO:0000162">
    <property type="term" value="P:L-tryptophan biosynthetic process"/>
    <property type="evidence" value="ECO:0007669"/>
    <property type="project" value="UniProtKB-UniPathway"/>
</dbReference>
<evidence type="ECO:0000256" key="7">
    <source>
        <dbReference type="ARBA" id="ARBA00023141"/>
    </source>
</evidence>
<reference evidence="10" key="1">
    <citation type="journal article" date="2015" name="Nature">
        <title>Complex archaea that bridge the gap between prokaryotes and eukaryotes.</title>
        <authorList>
            <person name="Spang A."/>
            <person name="Saw J.H."/>
            <person name="Jorgensen S.L."/>
            <person name="Zaremba-Niedzwiedzka K."/>
            <person name="Martijn J."/>
            <person name="Lind A.E."/>
            <person name="van Eijk R."/>
            <person name="Schleper C."/>
            <person name="Guy L."/>
            <person name="Ettema T.J."/>
        </authorList>
    </citation>
    <scope>NUCLEOTIDE SEQUENCE</scope>
</reference>
<dbReference type="PROSITE" id="PS00614">
    <property type="entry name" value="IGPS"/>
    <property type="match status" value="1"/>
</dbReference>
<comment type="caution">
    <text evidence="10">The sequence shown here is derived from an EMBL/GenBank/DDBJ whole genome shotgun (WGS) entry which is preliminary data.</text>
</comment>
<keyword evidence="7" id="KW-0057">Aromatic amino acid biosynthesis</keyword>
<dbReference type="InterPro" id="IPR001468">
    <property type="entry name" value="Indole-3-GlycerolPSynthase_CS"/>
</dbReference>
<proteinExistence type="inferred from homology"/>
<evidence type="ECO:0000259" key="9">
    <source>
        <dbReference type="Pfam" id="PF00218"/>
    </source>
</evidence>
<dbReference type="Gene3D" id="3.20.20.70">
    <property type="entry name" value="Aldolase class I"/>
    <property type="match status" value="1"/>
</dbReference>
<sequence>MSIVDEIIEKKRERLAEAMERTPLNELRQRAQQAEEPRDFMAAITREKGQGLRLIAELKKASPSMGLIRADFEPEEIAQIFATRAEAMSVLTEEDYFEGSLDLIGRTKAVSPLPALRKDFIFDDYQVYEARAAGADAILLIAMALEDSQASELMALADELSMDVLFEVHEFEELERALELEATIIGMNNRDLRTMETDLLHTLEIMREVPSGITMVSESGISTHEDVLRLEDAGVDAMLVGTALMCEHDIA</sequence>
<evidence type="ECO:0000256" key="5">
    <source>
        <dbReference type="ARBA" id="ARBA00022793"/>
    </source>
</evidence>
<organism evidence="10">
    <name type="scientific">marine sediment metagenome</name>
    <dbReference type="NCBI Taxonomy" id="412755"/>
    <lineage>
        <taxon>unclassified sequences</taxon>
        <taxon>metagenomes</taxon>
        <taxon>ecological metagenomes</taxon>
    </lineage>
</organism>
<dbReference type="GO" id="GO:0004425">
    <property type="term" value="F:indole-3-glycerol-phosphate synthase activity"/>
    <property type="evidence" value="ECO:0007669"/>
    <property type="project" value="UniProtKB-EC"/>
</dbReference>
<feature type="non-terminal residue" evidence="10">
    <location>
        <position position="251"/>
    </location>
</feature>
<dbReference type="AlphaFoldDB" id="A0A0F9G886"/>
<keyword evidence="4" id="KW-0028">Amino-acid biosynthesis</keyword>
<dbReference type="InterPro" id="IPR011060">
    <property type="entry name" value="RibuloseP-bd_barrel"/>
</dbReference>
<evidence type="ECO:0000313" key="10">
    <source>
        <dbReference type="EMBL" id="KKL94923.1"/>
    </source>
</evidence>
<dbReference type="EMBL" id="LAZR01018802">
    <property type="protein sequence ID" value="KKL94923.1"/>
    <property type="molecule type" value="Genomic_DNA"/>
</dbReference>
<evidence type="ECO:0000256" key="4">
    <source>
        <dbReference type="ARBA" id="ARBA00022605"/>
    </source>
</evidence>
<dbReference type="PANTHER" id="PTHR22854">
    <property type="entry name" value="TRYPTOPHAN BIOSYNTHESIS PROTEIN"/>
    <property type="match status" value="1"/>
</dbReference>
<evidence type="ECO:0000256" key="6">
    <source>
        <dbReference type="ARBA" id="ARBA00022822"/>
    </source>
</evidence>
<evidence type="ECO:0000256" key="3">
    <source>
        <dbReference type="ARBA" id="ARBA00012362"/>
    </source>
</evidence>
<keyword evidence="6" id="KW-0822">Tryptophan biosynthesis</keyword>
<protein>
    <recommendedName>
        <fullName evidence="3">indole-3-glycerol-phosphate synthase</fullName>
        <ecNumber evidence="3">4.1.1.48</ecNumber>
    </recommendedName>
</protein>
<dbReference type="UniPathway" id="UPA00035">
    <property type="reaction ID" value="UER00043"/>
</dbReference>
<accession>A0A0F9G886</accession>
<keyword evidence="8" id="KW-0456">Lyase</keyword>
<keyword evidence="5" id="KW-0210">Decarboxylase</keyword>
<evidence type="ECO:0000256" key="2">
    <source>
        <dbReference type="ARBA" id="ARBA00004696"/>
    </source>
</evidence>
<evidence type="ECO:0000256" key="1">
    <source>
        <dbReference type="ARBA" id="ARBA00001633"/>
    </source>
</evidence>
<dbReference type="InterPro" id="IPR013785">
    <property type="entry name" value="Aldolase_TIM"/>
</dbReference>
<dbReference type="Pfam" id="PF00218">
    <property type="entry name" value="IGPS"/>
    <property type="match status" value="1"/>
</dbReference>
<dbReference type="PANTHER" id="PTHR22854:SF2">
    <property type="entry name" value="INDOLE-3-GLYCEROL-PHOSPHATE SYNTHASE"/>
    <property type="match status" value="1"/>
</dbReference>
<dbReference type="InterPro" id="IPR045186">
    <property type="entry name" value="Indole-3-glycerol_P_synth"/>
</dbReference>
<comment type="catalytic activity">
    <reaction evidence="1">
        <text>1-(2-carboxyphenylamino)-1-deoxy-D-ribulose 5-phosphate + H(+) = (1S,2R)-1-C-(indol-3-yl)glycerol 3-phosphate + CO2 + H2O</text>
        <dbReference type="Rhea" id="RHEA:23476"/>
        <dbReference type="ChEBI" id="CHEBI:15377"/>
        <dbReference type="ChEBI" id="CHEBI:15378"/>
        <dbReference type="ChEBI" id="CHEBI:16526"/>
        <dbReference type="ChEBI" id="CHEBI:58613"/>
        <dbReference type="ChEBI" id="CHEBI:58866"/>
        <dbReference type="EC" id="4.1.1.48"/>
    </reaction>
</comment>
<dbReference type="SUPFAM" id="SSF51366">
    <property type="entry name" value="Ribulose-phoshate binding barrel"/>
    <property type="match status" value="1"/>
</dbReference>
<dbReference type="NCBIfam" id="NF001377">
    <property type="entry name" value="PRK00278.2-4"/>
    <property type="match status" value="1"/>
</dbReference>
<dbReference type="HAMAP" id="MF_00134_B">
    <property type="entry name" value="IGPS_B"/>
    <property type="match status" value="1"/>
</dbReference>
<dbReference type="FunFam" id="3.20.20.70:FF:000024">
    <property type="entry name" value="Indole-3-glycerol phosphate synthase"/>
    <property type="match status" value="1"/>
</dbReference>
<evidence type="ECO:0000256" key="8">
    <source>
        <dbReference type="ARBA" id="ARBA00023239"/>
    </source>
</evidence>
<comment type="pathway">
    <text evidence="2">Amino-acid biosynthesis; L-tryptophan biosynthesis; L-tryptophan from chorismate: step 4/5.</text>
</comment>
<dbReference type="GO" id="GO:0004640">
    <property type="term" value="F:phosphoribosylanthranilate isomerase activity"/>
    <property type="evidence" value="ECO:0007669"/>
    <property type="project" value="TreeGrafter"/>
</dbReference>